<protein>
    <submittedName>
        <fullName evidence="1">Uncharacterized protein</fullName>
    </submittedName>
</protein>
<proteinExistence type="predicted"/>
<evidence type="ECO:0000313" key="1">
    <source>
        <dbReference type="EMBL" id="RDI51150.1"/>
    </source>
</evidence>
<accession>A0A370H4P0</accession>
<sequence>MNRLAHVYTRLAGHRCHFQLPDDYDAFRAWIAEHHETAMDAHEFDRQHDIVKWYLSHMSFANQRDMFQIIVWADHTESPVTVEHHRYPTGREDSTR</sequence>
<reference evidence="1 2" key="1">
    <citation type="submission" date="2018-07" db="EMBL/GenBank/DDBJ databases">
        <title>Genomic Encyclopedia of Type Strains, Phase IV (KMG-IV): sequencing the most valuable type-strain genomes for metagenomic binning, comparative biology and taxonomic classification.</title>
        <authorList>
            <person name="Goeker M."/>
        </authorList>
    </citation>
    <scope>NUCLEOTIDE SEQUENCE [LARGE SCALE GENOMIC DNA]</scope>
    <source>
        <strain evidence="1 2">DSM 44952</strain>
    </source>
</reference>
<dbReference type="Proteomes" id="UP000255355">
    <property type="component" value="Unassembled WGS sequence"/>
</dbReference>
<dbReference type="STRING" id="1210089.GCA_001613165_04788"/>
<dbReference type="AlphaFoldDB" id="A0A370H4P0"/>
<organism evidence="1 2">
    <name type="scientific">Nocardia mexicana</name>
    <dbReference type="NCBI Taxonomy" id="279262"/>
    <lineage>
        <taxon>Bacteria</taxon>
        <taxon>Bacillati</taxon>
        <taxon>Actinomycetota</taxon>
        <taxon>Actinomycetes</taxon>
        <taxon>Mycobacteriales</taxon>
        <taxon>Nocardiaceae</taxon>
        <taxon>Nocardia</taxon>
    </lineage>
</organism>
<evidence type="ECO:0000313" key="2">
    <source>
        <dbReference type="Proteomes" id="UP000255355"/>
    </source>
</evidence>
<gene>
    <name evidence="1" type="ORF">DFR68_105628</name>
</gene>
<comment type="caution">
    <text evidence="1">The sequence shown here is derived from an EMBL/GenBank/DDBJ whole genome shotgun (WGS) entry which is preliminary data.</text>
</comment>
<name>A0A370H4P0_9NOCA</name>
<keyword evidence="2" id="KW-1185">Reference proteome</keyword>
<dbReference type="EMBL" id="QQAZ01000005">
    <property type="protein sequence ID" value="RDI51150.1"/>
    <property type="molecule type" value="Genomic_DNA"/>
</dbReference>